<keyword evidence="2" id="KW-1185">Reference proteome</keyword>
<reference evidence="1 2" key="1">
    <citation type="submission" date="2023-09" db="EMBL/GenBank/DDBJ databases">
        <authorList>
            <person name="Wang M."/>
        </authorList>
    </citation>
    <scope>NUCLEOTIDE SEQUENCE [LARGE SCALE GENOMIC DNA]</scope>
    <source>
        <strain evidence="1">GT-2023</strain>
        <tissue evidence="1">Liver</tissue>
    </source>
</reference>
<name>A0ABR3LE97_9TELE</name>
<gene>
    <name evidence="1" type="ORF">QQF64_021019</name>
</gene>
<sequence length="94" mass="10546">MATVVFGGDWYQWGWGCAELFRVTRVAMKKSEACTKHNIQGLSVAQGESLSVCSALYRWPCLEMLTNRKFAAIVENYGSFQTSTAMVLYHVQVS</sequence>
<dbReference type="EMBL" id="JAYMGO010000023">
    <property type="protein sequence ID" value="KAL1250014.1"/>
    <property type="molecule type" value="Genomic_DNA"/>
</dbReference>
<evidence type="ECO:0000313" key="2">
    <source>
        <dbReference type="Proteomes" id="UP001558613"/>
    </source>
</evidence>
<dbReference type="Proteomes" id="UP001558613">
    <property type="component" value="Unassembled WGS sequence"/>
</dbReference>
<organism evidence="1 2">
    <name type="scientific">Cirrhinus molitorella</name>
    <name type="common">mud carp</name>
    <dbReference type="NCBI Taxonomy" id="172907"/>
    <lineage>
        <taxon>Eukaryota</taxon>
        <taxon>Metazoa</taxon>
        <taxon>Chordata</taxon>
        <taxon>Craniata</taxon>
        <taxon>Vertebrata</taxon>
        <taxon>Euteleostomi</taxon>
        <taxon>Actinopterygii</taxon>
        <taxon>Neopterygii</taxon>
        <taxon>Teleostei</taxon>
        <taxon>Ostariophysi</taxon>
        <taxon>Cypriniformes</taxon>
        <taxon>Cyprinidae</taxon>
        <taxon>Labeoninae</taxon>
        <taxon>Labeonini</taxon>
        <taxon>Cirrhinus</taxon>
    </lineage>
</organism>
<protein>
    <submittedName>
        <fullName evidence="1">Uncharacterized protein</fullName>
    </submittedName>
</protein>
<evidence type="ECO:0000313" key="1">
    <source>
        <dbReference type="EMBL" id="KAL1250014.1"/>
    </source>
</evidence>
<accession>A0ABR3LE97</accession>
<proteinExistence type="predicted"/>
<comment type="caution">
    <text evidence="1">The sequence shown here is derived from an EMBL/GenBank/DDBJ whole genome shotgun (WGS) entry which is preliminary data.</text>
</comment>